<dbReference type="GO" id="GO:0002143">
    <property type="term" value="P:tRNA wobble position uridine thiolation"/>
    <property type="evidence" value="ECO:0007669"/>
    <property type="project" value="TreeGrafter"/>
</dbReference>
<keyword evidence="5 9" id="KW-0067">ATP-binding</keyword>
<dbReference type="GO" id="GO:0103016">
    <property type="term" value="F:tRNA-uridine 2-sulfurtransferase activity"/>
    <property type="evidence" value="ECO:0007669"/>
    <property type="project" value="UniProtKB-EC"/>
</dbReference>
<protein>
    <recommendedName>
        <fullName evidence="9">tRNA-specific 2-thiouridylase MnmA</fullName>
        <ecNumber evidence="9">2.8.1.13</ecNumber>
    </recommendedName>
</protein>
<dbReference type="HAMAP" id="MF_00144">
    <property type="entry name" value="tRNA_thiouridyl_MnmA"/>
    <property type="match status" value="1"/>
</dbReference>
<dbReference type="SUPFAM" id="SSF52402">
    <property type="entry name" value="Adenine nucleotide alpha hydrolases-like"/>
    <property type="match status" value="1"/>
</dbReference>
<gene>
    <name evidence="9 12" type="primary">mnmA</name>
    <name evidence="12" type="ORF">H8709_04455</name>
</gene>
<feature type="active site" description="Cysteine persulfide intermediate" evidence="9">
    <location>
        <position position="188"/>
    </location>
</feature>
<dbReference type="NCBIfam" id="NF001138">
    <property type="entry name" value="PRK00143.1"/>
    <property type="match status" value="1"/>
</dbReference>
<evidence type="ECO:0000259" key="11">
    <source>
        <dbReference type="Pfam" id="PF20259"/>
    </source>
</evidence>
<comment type="function">
    <text evidence="9">Catalyzes the 2-thiolation of uridine at the wobble position (U34) of tRNA, leading to the formation of s(2)U34.</text>
</comment>
<name>A0A926IBG3_9FIRM</name>
<dbReference type="AlphaFoldDB" id="A0A926IBG3"/>
<dbReference type="EC" id="2.8.1.13" evidence="9"/>
<keyword evidence="13" id="KW-1185">Reference proteome</keyword>
<proteinExistence type="inferred from homology"/>
<evidence type="ECO:0000256" key="7">
    <source>
        <dbReference type="ARBA" id="ARBA00023157"/>
    </source>
</evidence>
<evidence type="ECO:0000259" key="10">
    <source>
        <dbReference type="Pfam" id="PF20258"/>
    </source>
</evidence>
<dbReference type="CDD" id="cd01998">
    <property type="entry name" value="MnmA_TRMU-like"/>
    <property type="match status" value="1"/>
</dbReference>
<dbReference type="InterPro" id="IPR023382">
    <property type="entry name" value="MnmA-like_central_sf"/>
</dbReference>
<feature type="binding site" evidence="9">
    <location>
        <position position="35"/>
    </location>
    <ligand>
        <name>ATP</name>
        <dbReference type="ChEBI" id="CHEBI:30616"/>
    </ligand>
</feature>
<evidence type="ECO:0000256" key="3">
    <source>
        <dbReference type="ARBA" id="ARBA00022694"/>
    </source>
</evidence>
<dbReference type="EMBL" id="JACRTC010000002">
    <property type="protein sequence ID" value="MBC8570075.1"/>
    <property type="molecule type" value="Genomic_DNA"/>
</dbReference>
<dbReference type="Pfam" id="PF20259">
    <property type="entry name" value="tRNA_Me_trans_M"/>
    <property type="match status" value="1"/>
</dbReference>
<keyword evidence="3 9" id="KW-0819">tRNA processing</keyword>
<keyword evidence="7" id="KW-1015">Disulfide bond</keyword>
<dbReference type="InterPro" id="IPR004506">
    <property type="entry name" value="MnmA-like"/>
</dbReference>
<keyword evidence="6 9" id="KW-0694">RNA-binding</keyword>
<dbReference type="GO" id="GO:0000049">
    <property type="term" value="F:tRNA binding"/>
    <property type="evidence" value="ECO:0007669"/>
    <property type="project" value="UniProtKB-KW"/>
</dbReference>
<sequence length="346" mass="37252">MSKKKILVALSGGVDSSACVYLLQKAGYDVSAVVLDLSAPHAQAVEAARESAQALGVELHVVRNHEGFEKNVIAPFMADYRSGRTPNPCVICNPTVKFRSLCQKADELGIREIATGHYADIEERNGRFLLKKAGCLERDQSYMLYRLGQDVLSRLVLPLSHLPKEQVRQIAGEAGLSCASKPDSQEICFIPDNDYASYVEARTGPMPAGDFISPEGNICGRHKGLLHYTVGQRKGLGIALGRPVFVKEIDPVENVVRLADAGGEFASGVLLSGLRFVPFDSLDAPLRAGVKIRSVAKEAPALLTPLDDGRLRVDFDSPQRAPAPGQSCVFYDGDMVVGGGFIDASL</sequence>
<keyword evidence="9" id="KW-0963">Cytoplasm</keyword>
<evidence type="ECO:0000256" key="5">
    <source>
        <dbReference type="ARBA" id="ARBA00022840"/>
    </source>
</evidence>
<accession>A0A926IBG3</accession>
<feature type="domain" description="tRNA-specific 2-thiouridylase MnmA-like C-terminal" evidence="10">
    <location>
        <begin position="283"/>
        <end position="342"/>
    </location>
</feature>
<keyword evidence="4 9" id="KW-0547">Nucleotide-binding</keyword>
<evidence type="ECO:0000256" key="4">
    <source>
        <dbReference type="ARBA" id="ARBA00022741"/>
    </source>
</evidence>
<evidence type="ECO:0000256" key="2">
    <source>
        <dbReference type="ARBA" id="ARBA00022679"/>
    </source>
</evidence>
<comment type="catalytic activity">
    <reaction evidence="8 9">
        <text>S-sulfanyl-L-cysteinyl-[protein] + uridine(34) in tRNA + AH2 + ATP = 2-thiouridine(34) in tRNA + L-cysteinyl-[protein] + A + AMP + diphosphate + H(+)</text>
        <dbReference type="Rhea" id="RHEA:47032"/>
        <dbReference type="Rhea" id="RHEA-COMP:10131"/>
        <dbReference type="Rhea" id="RHEA-COMP:11726"/>
        <dbReference type="Rhea" id="RHEA-COMP:11727"/>
        <dbReference type="Rhea" id="RHEA-COMP:11728"/>
        <dbReference type="ChEBI" id="CHEBI:13193"/>
        <dbReference type="ChEBI" id="CHEBI:15378"/>
        <dbReference type="ChEBI" id="CHEBI:17499"/>
        <dbReference type="ChEBI" id="CHEBI:29950"/>
        <dbReference type="ChEBI" id="CHEBI:30616"/>
        <dbReference type="ChEBI" id="CHEBI:33019"/>
        <dbReference type="ChEBI" id="CHEBI:61963"/>
        <dbReference type="ChEBI" id="CHEBI:65315"/>
        <dbReference type="ChEBI" id="CHEBI:87170"/>
        <dbReference type="ChEBI" id="CHEBI:456215"/>
        <dbReference type="EC" id="2.8.1.13"/>
    </reaction>
</comment>
<dbReference type="Gene3D" id="3.40.50.620">
    <property type="entry name" value="HUPs"/>
    <property type="match status" value="1"/>
</dbReference>
<dbReference type="Gene3D" id="2.30.30.280">
    <property type="entry name" value="Adenine nucleotide alpha hydrolases-like domains"/>
    <property type="match status" value="1"/>
</dbReference>
<evidence type="ECO:0000313" key="12">
    <source>
        <dbReference type="EMBL" id="MBC8570075.1"/>
    </source>
</evidence>
<evidence type="ECO:0000256" key="6">
    <source>
        <dbReference type="ARBA" id="ARBA00022884"/>
    </source>
</evidence>
<feature type="site" description="Interaction with tRNA" evidence="9">
    <location>
        <position position="117"/>
    </location>
</feature>
<dbReference type="Proteomes" id="UP000660861">
    <property type="component" value="Unassembled WGS sequence"/>
</dbReference>
<dbReference type="InterPro" id="IPR046885">
    <property type="entry name" value="MnmA-like_C"/>
</dbReference>
<reference evidence="12" key="1">
    <citation type="submission" date="2020-08" db="EMBL/GenBank/DDBJ databases">
        <title>Genome public.</title>
        <authorList>
            <person name="Liu C."/>
            <person name="Sun Q."/>
        </authorList>
    </citation>
    <scope>NUCLEOTIDE SEQUENCE</scope>
    <source>
        <strain evidence="12">NSJ-54</strain>
    </source>
</reference>
<dbReference type="PANTHER" id="PTHR11933:SF5">
    <property type="entry name" value="MITOCHONDRIAL TRNA-SPECIFIC 2-THIOURIDYLASE 1"/>
    <property type="match status" value="1"/>
</dbReference>
<dbReference type="NCBIfam" id="TIGR00420">
    <property type="entry name" value="trmU"/>
    <property type="match status" value="1"/>
</dbReference>
<evidence type="ECO:0000256" key="8">
    <source>
        <dbReference type="ARBA" id="ARBA00051542"/>
    </source>
</evidence>
<comment type="similarity">
    <text evidence="9">Belongs to the MnmA/TRMU family.</text>
</comment>
<evidence type="ECO:0000313" key="13">
    <source>
        <dbReference type="Proteomes" id="UP000660861"/>
    </source>
</evidence>
<dbReference type="GO" id="GO:0005524">
    <property type="term" value="F:ATP binding"/>
    <property type="evidence" value="ECO:0007669"/>
    <property type="project" value="UniProtKB-KW"/>
</dbReference>
<comment type="caution">
    <text evidence="12">The sequence shown here is derived from an EMBL/GenBank/DDBJ whole genome shotgun (WGS) entry which is preliminary data.</text>
</comment>
<comment type="subcellular location">
    <subcellularLocation>
        <location evidence="9">Cytoplasm</location>
    </subcellularLocation>
</comment>
<comment type="caution">
    <text evidence="9">Lacks conserved residue(s) required for the propagation of feature annotation.</text>
</comment>
<keyword evidence="1 9" id="KW-0820">tRNA-binding</keyword>
<dbReference type="InterPro" id="IPR014729">
    <property type="entry name" value="Rossmann-like_a/b/a_fold"/>
</dbReference>
<organism evidence="12 13">
    <name type="scientific">Zongyangia hominis</name>
    <dbReference type="NCBI Taxonomy" id="2763677"/>
    <lineage>
        <taxon>Bacteria</taxon>
        <taxon>Bacillati</taxon>
        <taxon>Bacillota</taxon>
        <taxon>Clostridia</taxon>
        <taxon>Eubacteriales</taxon>
        <taxon>Oscillospiraceae</taxon>
        <taxon>Zongyangia</taxon>
    </lineage>
</organism>
<feature type="site" description="Interaction with tRNA" evidence="9">
    <location>
        <position position="326"/>
    </location>
</feature>
<feature type="binding site" evidence="9">
    <location>
        <begin position="9"/>
        <end position="16"/>
    </location>
    <ligand>
        <name>ATP</name>
        <dbReference type="ChEBI" id="CHEBI:30616"/>
    </ligand>
</feature>
<feature type="region of interest" description="Interaction with tRNA" evidence="9">
    <location>
        <begin position="138"/>
        <end position="140"/>
    </location>
</feature>
<evidence type="ECO:0000256" key="9">
    <source>
        <dbReference type="HAMAP-Rule" id="MF_00144"/>
    </source>
</evidence>
<dbReference type="InterPro" id="IPR046884">
    <property type="entry name" value="MnmA-like_central"/>
</dbReference>
<dbReference type="Pfam" id="PF20258">
    <property type="entry name" value="tRNA_Me_trans_C"/>
    <property type="match status" value="1"/>
</dbReference>
<dbReference type="PANTHER" id="PTHR11933">
    <property type="entry name" value="TRNA 5-METHYLAMINOMETHYL-2-THIOURIDYLATE -METHYLTRANSFERASE"/>
    <property type="match status" value="1"/>
</dbReference>
<dbReference type="Gene3D" id="2.40.30.10">
    <property type="entry name" value="Translation factors"/>
    <property type="match status" value="1"/>
</dbReference>
<evidence type="ECO:0000256" key="1">
    <source>
        <dbReference type="ARBA" id="ARBA00022555"/>
    </source>
</evidence>
<feature type="binding site" evidence="9">
    <location>
        <position position="116"/>
    </location>
    <ligand>
        <name>ATP</name>
        <dbReference type="ChEBI" id="CHEBI:30616"/>
    </ligand>
</feature>
<feature type="domain" description="tRNA-specific 2-thiouridylase MnmA-like central" evidence="11">
    <location>
        <begin position="201"/>
        <end position="258"/>
    </location>
</feature>
<keyword evidence="2 9" id="KW-0808">Transferase</keyword>
<feature type="active site" description="Nucleophile" evidence="9">
    <location>
        <position position="92"/>
    </location>
</feature>
<dbReference type="RefSeq" id="WP_262397167.1">
    <property type="nucleotide sequence ID" value="NZ_JACRTC010000002.1"/>
</dbReference>
<dbReference type="Pfam" id="PF03054">
    <property type="entry name" value="tRNA_Me_trans"/>
    <property type="match status" value="1"/>
</dbReference>
<dbReference type="GO" id="GO:0005737">
    <property type="term" value="C:cytoplasm"/>
    <property type="evidence" value="ECO:0007669"/>
    <property type="project" value="UniProtKB-SubCell"/>
</dbReference>